<dbReference type="Proteomes" id="UP000295252">
    <property type="component" value="Chromosome VI"/>
</dbReference>
<dbReference type="Gene3D" id="3.40.640.10">
    <property type="entry name" value="Type I PLP-dependent aspartate aminotransferase-like (Major domain)"/>
    <property type="match status" value="1"/>
</dbReference>
<keyword evidence="3" id="KW-0032">Aminotransferase</keyword>
<keyword evidence="6" id="KW-0732">Signal</keyword>
<dbReference type="PANTHER" id="PTHR11751">
    <property type="entry name" value="ALANINE AMINOTRANSFERASE"/>
    <property type="match status" value="1"/>
</dbReference>
<dbReference type="InterPro" id="IPR015421">
    <property type="entry name" value="PyrdxlP-dep_Trfase_major"/>
</dbReference>
<evidence type="ECO:0000313" key="7">
    <source>
        <dbReference type="EMBL" id="CDO97790.1"/>
    </source>
</evidence>
<protein>
    <recommendedName>
        <fullName evidence="9">Aminotransferase class I/classII domain-containing protein</fullName>
    </recommendedName>
</protein>
<comment type="cofactor">
    <cofactor evidence="1">
        <name>pyridoxal 5'-phosphate</name>
        <dbReference type="ChEBI" id="CHEBI:597326"/>
    </cofactor>
</comment>
<evidence type="ECO:0000313" key="8">
    <source>
        <dbReference type="Proteomes" id="UP000295252"/>
    </source>
</evidence>
<dbReference type="InParanoid" id="A0A068TN87"/>
<dbReference type="EMBL" id="HG739086">
    <property type="protein sequence ID" value="CDO97790.1"/>
    <property type="molecule type" value="Genomic_DNA"/>
</dbReference>
<dbReference type="PhylomeDB" id="A0A068TN87"/>
<proteinExistence type="predicted"/>
<evidence type="ECO:0000256" key="1">
    <source>
        <dbReference type="ARBA" id="ARBA00001933"/>
    </source>
</evidence>
<dbReference type="STRING" id="49390.A0A068TN87"/>
<feature type="signal peptide" evidence="6">
    <location>
        <begin position="1"/>
        <end position="21"/>
    </location>
</feature>
<dbReference type="Gramene" id="CDO97790">
    <property type="protein sequence ID" value="CDO97790"/>
    <property type="gene ID" value="GSCOC_T00021695001"/>
</dbReference>
<name>A0A068TN87_COFCA</name>
<evidence type="ECO:0000256" key="5">
    <source>
        <dbReference type="ARBA" id="ARBA00022898"/>
    </source>
</evidence>
<feature type="chain" id="PRO_5001654114" description="Aminotransferase class I/classII domain-containing protein" evidence="6">
    <location>
        <begin position="22"/>
        <end position="300"/>
    </location>
</feature>
<dbReference type="SUPFAM" id="SSF53383">
    <property type="entry name" value="PLP-dependent transferases"/>
    <property type="match status" value="1"/>
</dbReference>
<accession>A0A068TN87</accession>
<keyword evidence="5" id="KW-0663">Pyridoxal phosphate</keyword>
<keyword evidence="4" id="KW-0808">Transferase</keyword>
<organism evidence="7 8">
    <name type="scientific">Coffea canephora</name>
    <name type="common">Robusta coffee</name>
    <dbReference type="NCBI Taxonomy" id="49390"/>
    <lineage>
        <taxon>Eukaryota</taxon>
        <taxon>Viridiplantae</taxon>
        <taxon>Streptophyta</taxon>
        <taxon>Embryophyta</taxon>
        <taxon>Tracheophyta</taxon>
        <taxon>Spermatophyta</taxon>
        <taxon>Magnoliopsida</taxon>
        <taxon>eudicotyledons</taxon>
        <taxon>Gunneridae</taxon>
        <taxon>Pentapetalae</taxon>
        <taxon>asterids</taxon>
        <taxon>lamiids</taxon>
        <taxon>Gentianales</taxon>
        <taxon>Rubiaceae</taxon>
        <taxon>Ixoroideae</taxon>
        <taxon>Gardenieae complex</taxon>
        <taxon>Bertiereae - Coffeeae clade</taxon>
        <taxon>Coffeeae</taxon>
        <taxon>Coffea</taxon>
    </lineage>
</organism>
<dbReference type="InterPro" id="IPR045088">
    <property type="entry name" value="ALAT1/2-like"/>
</dbReference>
<comment type="subunit">
    <text evidence="2">Homodimer.</text>
</comment>
<dbReference type="Gene3D" id="3.90.1150.10">
    <property type="entry name" value="Aspartate Aminotransferase, domain 1"/>
    <property type="match status" value="1"/>
</dbReference>
<reference evidence="8" key="1">
    <citation type="journal article" date="2014" name="Science">
        <title>The coffee genome provides insight into the convergent evolution of caffeine biosynthesis.</title>
        <authorList>
            <person name="Denoeud F."/>
            <person name="Carretero-Paulet L."/>
            <person name="Dereeper A."/>
            <person name="Droc G."/>
            <person name="Guyot R."/>
            <person name="Pietrella M."/>
            <person name="Zheng C."/>
            <person name="Alberti A."/>
            <person name="Anthony F."/>
            <person name="Aprea G."/>
            <person name="Aury J.M."/>
            <person name="Bento P."/>
            <person name="Bernard M."/>
            <person name="Bocs S."/>
            <person name="Campa C."/>
            <person name="Cenci A."/>
            <person name="Combes M.C."/>
            <person name="Crouzillat D."/>
            <person name="Da Silva C."/>
            <person name="Daddiego L."/>
            <person name="De Bellis F."/>
            <person name="Dussert S."/>
            <person name="Garsmeur O."/>
            <person name="Gayraud T."/>
            <person name="Guignon V."/>
            <person name="Jahn K."/>
            <person name="Jamilloux V."/>
            <person name="Joet T."/>
            <person name="Labadie K."/>
            <person name="Lan T."/>
            <person name="Leclercq J."/>
            <person name="Lepelley M."/>
            <person name="Leroy T."/>
            <person name="Li L.T."/>
            <person name="Librado P."/>
            <person name="Lopez L."/>
            <person name="Munoz A."/>
            <person name="Noel B."/>
            <person name="Pallavicini A."/>
            <person name="Perrotta G."/>
            <person name="Poncet V."/>
            <person name="Pot D."/>
            <person name="Priyono X."/>
            <person name="Rigoreau M."/>
            <person name="Rouard M."/>
            <person name="Rozas J."/>
            <person name="Tranchant-Dubreuil C."/>
            <person name="VanBuren R."/>
            <person name="Zhang Q."/>
            <person name="Andrade A.C."/>
            <person name="Argout X."/>
            <person name="Bertrand B."/>
            <person name="de Kochko A."/>
            <person name="Graziosi G."/>
            <person name="Henry R.J."/>
            <person name="Jayarama X."/>
            <person name="Ming R."/>
            <person name="Nagai C."/>
            <person name="Rounsley S."/>
            <person name="Sankoff D."/>
            <person name="Giuliano G."/>
            <person name="Albert V.A."/>
            <person name="Wincker P."/>
            <person name="Lashermes P."/>
        </authorList>
    </citation>
    <scope>NUCLEOTIDE SEQUENCE [LARGE SCALE GENOMIC DNA]</scope>
    <source>
        <strain evidence="8">cv. DH200-94</strain>
    </source>
</reference>
<evidence type="ECO:0000256" key="3">
    <source>
        <dbReference type="ARBA" id="ARBA00022576"/>
    </source>
</evidence>
<evidence type="ECO:0000256" key="4">
    <source>
        <dbReference type="ARBA" id="ARBA00022679"/>
    </source>
</evidence>
<dbReference type="PANTHER" id="PTHR11751:SF29">
    <property type="entry name" value="ALANINE TRANSAMINASE"/>
    <property type="match status" value="1"/>
</dbReference>
<evidence type="ECO:0008006" key="9">
    <source>
        <dbReference type="Google" id="ProtNLM"/>
    </source>
</evidence>
<dbReference type="InterPro" id="IPR015424">
    <property type="entry name" value="PyrdxlP-dep_Trfase"/>
</dbReference>
<evidence type="ECO:0000256" key="6">
    <source>
        <dbReference type="SAM" id="SignalP"/>
    </source>
</evidence>
<gene>
    <name evidence="7" type="ORF">GSCOC_T00021695001</name>
</gene>
<dbReference type="Gene3D" id="1.10.287.1970">
    <property type="match status" value="1"/>
</dbReference>
<evidence type="ECO:0000256" key="2">
    <source>
        <dbReference type="ARBA" id="ARBA00011738"/>
    </source>
</evidence>
<keyword evidence="8" id="KW-1185">Reference proteome</keyword>
<dbReference type="AlphaFoldDB" id="A0A068TN87"/>
<dbReference type="InterPro" id="IPR015422">
    <property type="entry name" value="PyrdxlP-dep_Trfase_small"/>
</dbReference>
<dbReference type="GO" id="GO:0004021">
    <property type="term" value="F:L-alanine:2-oxoglutarate aminotransferase activity"/>
    <property type="evidence" value="ECO:0007669"/>
    <property type="project" value="TreeGrafter"/>
</dbReference>
<sequence length="300" mass="33135">MKTRFLSLLLLRYYHWQCGDSWPAKPEISPGIAFTCVPWRPTLPPVPSSTSHCSLLSHPTTSSFSSSSPSHQSSITSPLHFLTAAALHPPIFLLLLTPWLPMIQPPLLLFQSVKPKIIYCNIGNPQSLCQQPITFFMEVLALCDHPAILDRSETRGYSAFEILDLIPGRATGAYSHSQGIKRLRDTSAAGIEECDGFPADPNDIFLTDGSYDDAVTDKGQRRMEFLPYSPVVLYPPLQLPSMVVPHYLDEATGWGLEISELKKQLETAKSNGVCARALVVINPGNPTGQVSFLKIGLRYE</sequence>